<accession>A0ABS9V4D9</accession>
<comment type="subcellular location">
    <subcellularLocation>
        <location evidence="1">Cell outer membrane</location>
    </subcellularLocation>
</comment>
<name>A0ABS9V4D9_9BACT</name>
<dbReference type="Gene3D" id="3.30.1330.60">
    <property type="entry name" value="OmpA-like domain"/>
    <property type="match status" value="2"/>
</dbReference>
<feature type="domain" description="OmpA-like" evidence="5">
    <location>
        <begin position="520"/>
        <end position="642"/>
    </location>
</feature>
<dbReference type="InterPro" id="IPR050330">
    <property type="entry name" value="Bact_OuterMem_StrucFunc"/>
</dbReference>
<keyword evidence="2 4" id="KW-0472">Membrane</keyword>
<dbReference type="PROSITE" id="PS01068">
    <property type="entry name" value="OMPA_1"/>
    <property type="match status" value="1"/>
</dbReference>
<dbReference type="Proteomes" id="UP001165489">
    <property type="component" value="Unassembled WGS sequence"/>
</dbReference>
<dbReference type="PANTHER" id="PTHR30329:SF21">
    <property type="entry name" value="LIPOPROTEIN YIAD-RELATED"/>
    <property type="match status" value="1"/>
</dbReference>
<evidence type="ECO:0000256" key="2">
    <source>
        <dbReference type="ARBA" id="ARBA00023136"/>
    </source>
</evidence>
<evidence type="ECO:0000256" key="3">
    <source>
        <dbReference type="ARBA" id="ARBA00023237"/>
    </source>
</evidence>
<dbReference type="PANTHER" id="PTHR30329">
    <property type="entry name" value="STATOR ELEMENT OF FLAGELLAR MOTOR COMPLEX"/>
    <property type="match status" value="1"/>
</dbReference>
<dbReference type="InterPro" id="IPR006690">
    <property type="entry name" value="OMPA-like_CS"/>
</dbReference>
<comment type="caution">
    <text evidence="6">The sequence shown here is derived from an EMBL/GenBank/DDBJ whole genome shotgun (WGS) entry which is preliminary data.</text>
</comment>
<reference evidence="6" key="1">
    <citation type="submission" date="2022-03" db="EMBL/GenBank/DDBJ databases">
        <title>De novo assembled genomes of Belliella spp. (Cyclobacteriaceae) strains.</title>
        <authorList>
            <person name="Szabo A."/>
            <person name="Korponai K."/>
            <person name="Felfoldi T."/>
        </authorList>
    </citation>
    <scope>NUCLEOTIDE SEQUENCE</scope>
    <source>
        <strain evidence="6">DSM 111904</strain>
    </source>
</reference>
<gene>
    <name evidence="6" type="ORF">MM239_15655</name>
</gene>
<feature type="domain" description="OmpA-like" evidence="5">
    <location>
        <begin position="668"/>
        <end position="785"/>
    </location>
</feature>
<dbReference type="Pfam" id="PF00691">
    <property type="entry name" value="OmpA"/>
    <property type="match status" value="2"/>
</dbReference>
<evidence type="ECO:0000313" key="7">
    <source>
        <dbReference type="Proteomes" id="UP001165489"/>
    </source>
</evidence>
<dbReference type="InterPro" id="IPR006665">
    <property type="entry name" value="OmpA-like"/>
</dbReference>
<evidence type="ECO:0000256" key="4">
    <source>
        <dbReference type="PROSITE-ProRule" id="PRU00473"/>
    </source>
</evidence>
<dbReference type="SUPFAM" id="SSF82171">
    <property type="entry name" value="DPP6 N-terminal domain-like"/>
    <property type="match status" value="1"/>
</dbReference>
<evidence type="ECO:0000259" key="5">
    <source>
        <dbReference type="PROSITE" id="PS51123"/>
    </source>
</evidence>
<dbReference type="PRINTS" id="PR01021">
    <property type="entry name" value="OMPADOMAIN"/>
</dbReference>
<organism evidence="6 7">
    <name type="scientific">Belliella filtrata</name>
    <dbReference type="NCBI Taxonomy" id="2923435"/>
    <lineage>
        <taxon>Bacteria</taxon>
        <taxon>Pseudomonadati</taxon>
        <taxon>Bacteroidota</taxon>
        <taxon>Cytophagia</taxon>
        <taxon>Cytophagales</taxon>
        <taxon>Cyclobacteriaceae</taxon>
        <taxon>Belliella</taxon>
    </lineage>
</organism>
<proteinExistence type="predicted"/>
<dbReference type="InterPro" id="IPR036737">
    <property type="entry name" value="OmpA-like_sf"/>
</dbReference>
<evidence type="ECO:0000256" key="1">
    <source>
        <dbReference type="ARBA" id="ARBA00004442"/>
    </source>
</evidence>
<keyword evidence="3" id="KW-0998">Cell outer membrane</keyword>
<dbReference type="RefSeq" id="WP_241349202.1">
    <property type="nucleotide sequence ID" value="NZ_JAKZGP010000048.1"/>
</dbReference>
<evidence type="ECO:0000313" key="6">
    <source>
        <dbReference type="EMBL" id="MCH7410843.1"/>
    </source>
</evidence>
<dbReference type="InterPro" id="IPR006664">
    <property type="entry name" value="OMP_bac"/>
</dbReference>
<dbReference type="SUPFAM" id="SSF103088">
    <property type="entry name" value="OmpA-like"/>
    <property type="match status" value="2"/>
</dbReference>
<dbReference type="CDD" id="cd07185">
    <property type="entry name" value="OmpA_C-like"/>
    <property type="match status" value="2"/>
</dbReference>
<dbReference type="PROSITE" id="PS51123">
    <property type="entry name" value="OMPA_2"/>
    <property type="match status" value="2"/>
</dbReference>
<dbReference type="EMBL" id="JAKZGP010000048">
    <property type="protein sequence ID" value="MCH7410843.1"/>
    <property type="molecule type" value="Genomic_DNA"/>
</dbReference>
<protein>
    <submittedName>
        <fullName evidence="6">OmpA family protein</fullName>
    </submittedName>
</protein>
<keyword evidence="7" id="KW-1185">Reference proteome</keyword>
<sequence length="785" mass="89923">MKKLYTILLVGILMIMFLPESNGQNALLRYADKQFELNNFSHAAEAYEQAFERREKYQTAKMIAKSYSNFRDYKKANDWWKKTIGFEEADRDDYYEYILSSYRLNGGEVEINQLLEGSSFIAEDFPEIDPVKMKEMYKAKTNLKLSAVEGVNSSGSDMGLIVDVGQNMYFSSDRGAVTPTRKAAIRPDLNNIYSEEKYDFNDREFFKIYKKDTSGNVSQVDPSNEEVLHFSNPSFMHEQGLMFYTVTRKITKAKRVQQFSVGAEIFYSKIDENGNLSEHKSLPFNDPVKYGVMHPYVDEEAMRIYFSSDMPGGEGGFDIYYVEYDAELNFGEPVNLGTEINTGKNESHPFRMGSGFYFSSDGHPGLGGLDVFSATYDTISKAITSVENMGAPINSNRDDFAYSISQAGNRYLTSDRSGGQGLDDIYTIDDLNKRLLARVIDCDGELFTESFEAMLKDRSSNTAIATARDEDGALTAELPVEQSFDLSITKPGYFSIYDNTLTTVGLESDVLERTYKLAKIPYQMPVYVDIVYYDLDKSFIRLTEEPVLDKIGELMGKYEFLDLKVSSHTDSRASYEYNEALSERRADAVSEYLKKYNVGADRIRADWFGEEKLTNDCGDGVPCPEWEHQLNRRSELVLEAFPDPTKQYELPKELLDKDICDEIGIFEELQRELNAIPIVYFDFDKSFIRPVHRKELERTAVMMNRMPHLNLNIEGHTDQRGSSEYNKPLSERRAKVVMECLKKRGVEAARMNYEWFGKSQPIHDCGECTGAQHQENRRTELKLRK</sequence>